<reference evidence="2 3" key="1">
    <citation type="submission" date="2024-06" db="EMBL/GenBank/DDBJ databases">
        <title>Complete genome of Phlyctema vagabunda strain 19-DSS-EL-015.</title>
        <authorList>
            <person name="Fiorenzani C."/>
        </authorList>
    </citation>
    <scope>NUCLEOTIDE SEQUENCE [LARGE SCALE GENOMIC DNA]</scope>
    <source>
        <strain evidence="2 3">19-DSS-EL-015</strain>
    </source>
</reference>
<organism evidence="2 3">
    <name type="scientific">Phlyctema vagabunda</name>
    <dbReference type="NCBI Taxonomy" id="108571"/>
    <lineage>
        <taxon>Eukaryota</taxon>
        <taxon>Fungi</taxon>
        <taxon>Dikarya</taxon>
        <taxon>Ascomycota</taxon>
        <taxon>Pezizomycotina</taxon>
        <taxon>Leotiomycetes</taxon>
        <taxon>Helotiales</taxon>
        <taxon>Dermateaceae</taxon>
        <taxon>Phlyctema</taxon>
    </lineage>
</organism>
<sequence>MSERSYFNQQRDILLREIDVVGSPALSSPLPSITSLDANPKNGQASKLTRPPFPDRVSAMSSPTSTS</sequence>
<dbReference type="EMBL" id="JBFCZG010000005">
    <property type="protein sequence ID" value="KAL3422047.1"/>
    <property type="molecule type" value="Genomic_DNA"/>
</dbReference>
<proteinExistence type="predicted"/>
<evidence type="ECO:0000313" key="3">
    <source>
        <dbReference type="Proteomes" id="UP001629113"/>
    </source>
</evidence>
<dbReference type="Proteomes" id="UP001629113">
    <property type="component" value="Unassembled WGS sequence"/>
</dbReference>
<name>A0ABR4PG17_9HELO</name>
<evidence type="ECO:0000256" key="1">
    <source>
        <dbReference type="SAM" id="MobiDB-lite"/>
    </source>
</evidence>
<keyword evidence="3" id="KW-1185">Reference proteome</keyword>
<comment type="caution">
    <text evidence="2">The sequence shown here is derived from an EMBL/GenBank/DDBJ whole genome shotgun (WGS) entry which is preliminary data.</text>
</comment>
<protein>
    <submittedName>
        <fullName evidence="2">Uncharacterized protein</fullName>
    </submittedName>
</protein>
<evidence type="ECO:0000313" key="2">
    <source>
        <dbReference type="EMBL" id="KAL3422047.1"/>
    </source>
</evidence>
<feature type="region of interest" description="Disordered" evidence="1">
    <location>
        <begin position="26"/>
        <end position="67"/>
    </location>
</feature>
<gene>
    <name evidence="2" type="ORF">PVAG01_06203</name>
</gene>
<accession>A0ABR4PG17</accession>
<feature type="compositionally biased region" description="Polar residues" evidence="1">
    <location>
        <begin position="26"/>
        <end position="47"/>
    </location>
</feature>